<dbReference type="PANTHER" id="PTHR13966">
    <property type="entry name" value="ENDONUCLEASE RELATED"/>
    <property type="match status" value="1"/>
</dbReference>
<feature type="chain" id="PRO_5035241302" evidence="2">
    <location>
        <begin position="21"/>
        <end position="247"/>
    </location>
</feature>
<comment type="caution">
    <text evidence="5">The sequence shown here is derived from an EMBL/GenBank/DDBJ whole genome shotgun (WGS) entry which is preliminary data.</text>
</comment>
<reference evidence="5" key="1">
    <citation type="submission" date="2020-09" db="EMBL/GenBank/DDBJ databases">
        <title>A novel bacterium of genus Neiella, isolated from South China Sea.</title>
        <authorList>
            <person name="Huang H."/>
            <person name="Mo K."/>
            <person name="Hu Y."/>
        </authorList>
    </citation>
    <scope>NUCLEOTIDE SEQUENCE</scope>
    <source>
        <strain evidence="5">HB171785</strain>
    </source>
</reference>
<feature type="domain" description="DNA/RNA non-specific endonuclease/pyrophosphatase/phosphodiesterase" evidence="4">
    <location>
        <begin position="30"/>
        <end position="229"/>
    </location>
</feature>
<proteinExistence type="predicted"/>
<dbReference type="GO" id="GO:0046872">
    <property type="term" value="F:metal ion binding"/>
    <property type="evidence" value="ECO:0007669"/>
    <property type="project" value="InterPro"/>
</dbReference>
<dbReference type="InterPro" id="IPR044929">
    <property type="entry name" value="DNA/RNA_non-sp_Endonuclease_sf"/>
</dbReference>
<evidence type="ECO:0000256" key="1">
    <source>
        <dbReference type="PIRSR" id="PIRSR640255-1"/>
    </source>
</evidence>
<dbReference type="InterPro" id="IPR001604">
    <property type="entry name" value="Endo_G_ENPP1-like_dom"/>
</dbReference>
<dbReference type="GO" id="GO:0003676">
    <property type="term" value="F:nucleic acid binding"/>
    <property type="evidence" value="ECO:0007669"/>
    <property type="project" value="InterPro"/>
</dbReference>
<dbReference type="SUPFAM" id="SSF54060">
    <property type="entry name" value="His-Me finger endonucleases"/>
    <property type="match status" value="1"/>
</dbReference>
<dbReference type="Gene3D" id="3.40.570.10">
    <property type="entry name" value="Extracellular Endonuclease, subunit A"/>
    <property type="match status" value="1"/>
</dbReference>
<keyword evidence="5" id="KW-0255">Endonuclease</keyword>
<keyword evidence="5" id="KW-0378">Hydrolase</keyword>
<keyword evidence="5" id="KW-0540">Nuclease</keyword>
<dbReference type="GO" id="GO:0016787">
    <property type="term" value="F:hydrolase activity"/>
    <property type="evidence" value="ECO:0007669"/>
    <property type="project" value="InterPro"/>
</dbReference>
<dbReference type="Proteomes" id="UP000638014">
    <property type="component" value="Unassembled WGS sequence"/>
</dbReference>
<feature type="signal peptide" evidence="2">
    <location>
        <begin position="1"/>
        <end position="20"/>
    </location>
</feature>
<protein>
    <submittedName>
        <fullName evidence="5">DNA/RNA non-specific endonuclease</fullName>
    </submittedName>
</protein>
<dbReference type="InterPro" id="IPR044925">
    <property type="entry name" value="His-Me_finger_sf"/>
</dbReference>
<dbReference type="Pfam" id="PF01223">
    <property type="entry name" value="Endonuclease_NS"/>
    <property type="match status" value="1"/>
</dbReference>
<name>A0A8J6QU40_9GAMM</name>
<dbReference type="InterPro" id="IPR020821">
    <property type="entry name" value="ENPP1-3/EXOG-like_nuc-like"/>
</dbReference>
<evidence type="ECO:0000259" key="4">
    <source>
        <dbReference type="SMART" id="SM00892"/>
    </source>
</evidence>
<keyword evidence="2" id="KW-0732">Signal</keyword>
<dbReference type="EMBL" id="JACXAF010000009">
    <property type="protein sequence ID" value="MBD1389422.1"/>
    <property type="molecule type" value="Genomic_DNA"/>
</dbReference>
<dbReference type="InterPro" id="IPR040255">
    <property type="entry name" value="Non-specific_endonuclease"/>
</dbReference>
<evidence type="ECO:0000259" key="3">
    <source>
        <dbReference type="SMART" id="SM00477"/>
    </source>
</evidence>
<evidence type="ECO:0000313" key="5">
    <source>
        <dbReference type="EMBL" id="MBD1389422.1"/>
    </source>
</evidence>
<feature type="domain" description="ENPP1-3/EXOG-like endonuclease/phosphodiesterase" evidence="3">
    <location>
        <begin position="33"/>
        <end position="234"/>
    </location>
</feature>
<gene>
    <name evidence="5" type="ORF">IC617_08285</name>
</gene>
<accession>A0A8J6QU40</accession>
<dbReference type="PANTHER" id="PTHR13966:SF5">
    <property type="entry name" value="ENDONUCLEASE G, MITOCHONDRIAL"/>
    <property type="match status" value="1"/>
</dbReference>
<dbReference type="AlphaFoldDB" id="A0A8J6QU40"/>
<dbReference type="GO" id="GO:0004519">
    <property type="term" value="F:endonuclease activity"/>
    <property type="evidence" value="ECO:0007669"/>
    <property type="project" value="UniProtKB-KW"/>
</dbReference>
<feature type="active site" description="Proton acceptor" evidence="1">
    <location>
        <position position="97"/>
    </location>
</feature>
<evidence type="ECO:0000313" key="6">
    <source>
        <dbReference type="Proteomes" id="UP000638014"/>
    </source>
</evidence>
<dbReference type="SMART" id="SM00892">
    <property type="entry name" value="Endonuclease_NS"/>
    <property type="match status" value="1"/>
</dbReference>
<dbReference type="RefSeq" id="WP_191144530.1">
    <property type="nucleotide sequence ID" value="NZ_JACXAF010000009.1"/>
</dbReference>
<dbReference type="SMART" id="SM00477">
    <property type="entry name" value="NUC"/>
    <property type="match status" value="1"/>
</dbReference>
<evidence type="ECO:0000256" key="2">
    <source>
        <dbReference type="SAM" id="SignalP"/>
    </source>
</evidence>
<keyword evidence="6" id="KW-1185">Reference proteome</keyword>
<sequence>MNCFQLIVLAGAAFAACAVARPSDDIIYLDFGSFEVGYNCEHRGAEFVHFRAEPDAGDEPRYRPFHHEIRLPERCRQLSTKSYKRPASAAPKYDRGHLAEQNIVDHNKELMRERNTMANIVPQNSLLNRRGLWRHLEKITECYREEGSITVYSGVIWGTDTSNDHFIESHGVTTPDFLWKVLVRKGGQTQAWLMPNDDRPVARHADLYRVSVLDIEKKSGWIFPLSPNQKLQSQASSWSIPKGCRLN</sequence>
<organism evidence="5 6">
    <name type="scientific">Neiella litorisoli</name>
    <dbReference type="NCBI Taxonomy" id="2771431"/>
    <lineage>
        <taxon>Bacteria</taxon>
        <taxon>Pseudomonadati</taxon>
        <taxon>Pseudomonadota</taxon>
        <taxon>Gammaproteobacteria</taxon>
        <taxon>Alteromonadales</taxon>
        <taxon>Echinimonadaceae</taxon>
        <taxon>Neiella</taxon>
    </lineage>
</organism>